<protein>
    <submittedName>
        <fullName evidence="1">DNA methyltransferase</fullName>
    </submittedName>
</protein>
<dbReference type="AlphaFoldDB" id="A0A2I1M1M0"/>
<sequence length="260" mass="30167">MSTVVWCLFDSGNGSYSKCLTRLNRNKILDTEFYAVGLDKMGKNTHFIELNLADYSRLFNDDNLFTRLDKLPHPDVIIASPPCESWSVASAMRGGNACWKRETVDSLFEPQTPLTRFSIRARRDYDNVQFKYDKSFLNRINGELCAYNTVEIIKRYKPHVFVIENPLSSRIWEYIQTIQGFKLPYLNKTYYSNYDYPIAKPTIFASNIALNLDATPNSTGLSMSVWTKDYNVRSDIPQKLCEHIFMTINKSLSRKENTRK</sequence>
<dbReference type="GO" id="GO:0032259">
    <property type="term" value="P:methylation"/>
    <property type="evidence" value="ECO:0007669"/>
    <property type="project" value="UniProtKB-KW"/>
</dbReference>
<dbReference type="GO" id="GO:0008168">
    <property type="term" value="F:methyltransferase activity"/>
    <property type="evidence" value="ECO:0007669"/>
    <property type="project" value="UniProtKB-KW"/>
</dbReference>
<dbReference type="RefSeq" id="WP_101541626.1">
    <property type="nucleotide sequence ID" value="NZ_PKGU01000007.1"/>
</dbReference>
<accession>A0A2I1M1M0</accession>
<comment type="caution">
    <text evidence="1">The sequence shown here is derived from an EMBL/GenBank/DDBJ whole genome shotgun (WGS) entry which is preliminary data.</text>
</comment>
<proteinExistence type="predicted"/>
<gene>
    <name evidence="1" type="ORF">CYJ32_07705</name>
</gene>
<dbReference type="InterPro" id="IPR029063">
    <property type="entry name" value="SAM-dependent_MTases_sf"/>
</dbReference>
<dbReference type="Proteomes" id="UP000242263">
    <property type="component" value="Unassembled WGS sequence"/>
</dbReference>
<dbReference type="EMBL" id="PKGU01000007">
    <property type="protein sequence ID" value="PKZ14016.1"/>
    <property type="molecule type" value="Genomic_DNA"/>
</dbReference>
<organism evidence="1 2">
    <name type="scientific">Alloscardovia omnicolens</name>
    <dbReference type="NCBI Taxonomy" id="419015"/>
    <lineage>
        <taxon>Bacteria</taxon>
        <taxon>Bacillati</taxon>
        <taxon>Actinomycetota</taxon>
        <taxon>Actinomycetes</taxon>
        <taxon>Bifidobacteriales</taxon>
        <taxon>Bifidobacteriaceae</taxon>
        <taxon>Alloscardovia</taxon>
    </lineage>
</organism>
<keyword evidence="1" id="KW-0808">Transferase</keyword>
<name>A0A2I1M1M0_9BIFI</name>
<keyword evidence="1" id="KW-0489">Methyltransferase</keyword>
<dbReference type="Gene3D" id="3.40.50.150">
    <property type="entry name" value="Vaccinia Virus protein VP39"/>
    <property type="match status" value="1"/>
</dbReference>
<dbReference type="SUPFAM" id="SSF53335">
    <property type="entry name" value="S-adenosyl-L-methionine-dependent methyltransferases"/>
    <property type="match status" value="1"/>
</dbReference>
<evidence type="ECO:0000313" key="2">
    <source>
        <dbReference type="Proteomes" id="UP000242263"/>
    </source>
</evidence>
<reference evidence="1 2" key="1">
    <citation type="submission" date="2017-12" db="EMBL/GenBank/DDBJ databases">
        <title>Phylogenetic diversity of female urinary microbiome.</title>
        <authorList>
            <person name="Thomas-White K."/>
            <person name="Wolfe A.J."/>
        </authorList>
    </citation>
    <scope>NUCLEOTIDE SEQUENCE [LARGE SCALE GENOMIC DNA]</scope>
    <source>
        <strain evidence="1 2">UMB0064</strain>
    </source>
</reference>
<evidence type="ECO:0000313" key="1">
    <source>
        <dbReference type="EMBL" id="PKZ14016.1"/>
    </source>
</evidence>